<feature type="region of interest" description="Disordered" evidence="1">
    <location>
        <begin position="252"/>
        <end position="272"/>
    </location>
</feature>
<keyword evidence="2" id="KW-0812">Transmembrane</keyword>
<dbReference type="EMBL" id="NMTY01000016">
    <property type="protein sequence ID" value="PDX81167.1"/>
    <property type="molecule type" value="Genomic_DNA"/>
</dbReference>
<dbReference type="CDD" id="cd10917">
    <property type="entry name" value="CE4_NodB_like_6s_7s"/>
    <property type="match status" value="1"/>
</dbReference>
<accession>A0A2A7APW7</accession>
<evidence type="ECO:0000313" key="4">
    <source>
        <dbReference type="EMBL" id="PDX81167.1"/>
    </source>
</evidence>
<dbReference type="PROSITE" id="PS51677">
    <property type="entry name" value="NODB"/>
    <property type="match status" value="1"/>
</dbReference>
<evidence type="ECO:0000259" key="3">
    <source>
        <dbReference type="PROSITE" id="PS51677"/>
    </source>
</evidence>
<evidence type="ECO:0000256" key="2">
    <source>
        <dbReference type="SAM" id="Phobius"/>
    </source>
</evidence>
<gene>
    <name evidence="4" type="ORF">CGS58_07850</name>
</gene>
<evidence type="ECO:0000256" key="1">
    <source>
        <dbReference type="SAM" id="MobiDB-lite"/>
    </source>
</evidence>
<reference evidence="4 5" key="1">
    <citation type="journal article" date="2017" name="Front. Microbiol.">
        <title>New Insights into the Diversity of the Genus Faecalibacterium.</title>
        <authorList>
            <person name="Benevides L."/>
            <person name="Burman S."/>
            <person name="Martin R."/>
            <person name="Robert V."/>
            <person name="Thomas M."/>
            <person name="Miquel S."/>
            <person name="Chain F."/>
            <person name="Sokol H."/>
            <person name="Bermudez-Humaran L.G."/>
            <person name="Morrison M."/>
            <person name="Langella P."/>
            <person name="Azevedo V.A."/>
            <person name="Chatel J.M."/>
            <person name="Soares S."/>
        </authorList>
    </citation>
    <scope>NUCLEOTIDE SEQUENCE [LARGE SCALE GENOMIC DNA]</scope>
    <source>
        <strain evidence="4 5">CNCM I 4575</strain>
    </source>
</reference>
<feature type="compositionally biased region" description="Basic and acidic residues" evidence="1">
    <location>
        <begin position="258"/>
        <end position="272"/>
    </location>
</feature>
<dbReference type="GO" id="GO:0005975">
    <property type="term" value="P:carbohydrate metabolic process"/>
    <property type="evidence" value="ECO:0007669"/>
    <property type="project" value="InterPro"/>
</dbReference>
<name>A0A2A7APW7_9FIRM</name>
<dbReference type="InterPro" id="IPR050248">
    <property type="entry name" value="Polysacc_deacetylase_ArnD"/>
</dbReference>
<feature type="domain" description="NodB homology" evidence="3">
    <location>
        <begin position="820"/>
        <end position="1031"/>
    </location>
</feature>
<comment type="caution">
    <text evidence="4">The sequence shown here is derived from an EMBL/GenBank/DDBJ whole genome shotgun (WGS) entry which is preliminary data.</text>
</comment>
<keyword evidence="2" id="KW-0472">Membrane</keyword>
<dbReference type="GO" id="GO:0016810">
    <property type="term" value="F:hydrolase activity, acting on carbon-nitrogen (but not peptide) bonds"/>
    <property type="evidence" value="ECO:0007669"/>
    <property type="project" value="InterPro"/>
</dbReference>
<keyword evidence="2" id="KW-1133">Transmembrane helix</keyword>
<dbReference type="Pfam" id="PF01522">
    <property type="entry name" value="Polysacc_deac_1"/>
    <property type="match status" value="1"/>
</dbReference>
<dbReference type="Gene3D" id="3.20.20.370">
    <property type="entry name" value="Glycoside hydrolase/deacetylase"/>
    <property type="match status" value="2"/>
</dbReference>
<proteinExistence type="predicted"/>
<dbReference type="InterPro" id="IPR002509">
    <property type="entry name" value="NODB_dom"/>
</dbReference>
<evidence type="ECO:0000313" key="5">
    <source>
        <dbReference type="Proteomes" id="UP000220005"/>
    </source>
</evidence>
<dbReference type="Proteomes" id="UP000220005">
    <property type="component" value="Unassembled WGS sequence"/>
</dbReference>
<dbReference type="AlphaFoldDB" id="A0A2A7APW7"/>
<feature type="transmembrane region" description="Helical" evidence="2">
    <location>
        <begin position="14"/>
        <end position="34"/>
    </location>
</feature>
<dbReference type="SUPFAM" id="SSF88713">
    <property type="entry name" value="Glycoside hydrolase/deacetylase"/>
    <property type="match status" value="2"/>
</dbReference>
<dbReference type="InterPro" id="IPR011330">
    <property type="entry name" value="Glyco_hydro/deAcase_b/a-brl"/>
</dbReference>
<dbReference type="PANTHER" id="PTHR10587">
    <property type="entry name" value="GLYCOSYL TRANSFERASE-RELATED"/>
    <property type="match status" value="1"/>
</dbReference>
<protein>
    <recommendedName>
        <fullName evidence="3">NodB homology domain-containing protein</fullName>
    </recommendedName>
</protein>
<organism evidence="4 5">
    <name type="scientific">Faecalibacterium prausnitzii</name>
    <dbReference type="NCBI Taxonomy" id="853"/>
    <lineage>
        <taxon>Bacteria</taxon>
        <taxon>Bacillati</taxon>
        <taxon>Bacillota</taxon>
        <taxon>Clostridia</taxon>
        <taxon>Eubacteriales</taxon>
        <taxon>Oscillospiraceae</taxon>
        <taxon>Faecalibacterium</taxon>
    </lineage>
</organism>
<sequence length="1039" mass="113579">MVENVTKRRRVRNLALLGVLLGLCIAAAVVWLLYYHNRTYLSDAVANVDGTIETGSNAVELALKGLNESAPADIIQGAPGETTRVGLVFVGLTEEADTNHAVLELIKQNGLKASFALSAAEALDNEGFLTDMLAEGNELLSNGAAGESNLHTKTTQEMVSTMLKSREAIATAANESVPLLYCSSTALTGDVLRAASVSGYEAVVQAADSHVLSESSFEAAVDAESFVAGLQGDAVVVVNLRGVAEEIQNEDAVTAEKPAIDKQPELDDTKQPEDEKADILTQVNWLVQALKAQDMKTEYVSRFSRVKGLDVLRSEAEAADAEMAPIYRSCLTNQKQAGVAIRTLPSADGMDAALEILTQQNITATYFATAEEAAARSEELARLEAAGCSVGLYLPAGQLKGLSRTAVFDKLYDALCTFESASGLVLADAQTDAEALTSLRVAARLLNTKIVMPENPEQMQAGSLYLLDTLDTEHLSALKQRAEQAGLQLTDLATVIQKSGTLPTLTPQELSALRKQNDHKLATAQNIVYTTERAVSFAFYGLRNTTAAADAANRLHSHGGTGTFFVTLNELMTYSGTIEHILGQGHELGIYYQATSDYPQTFDAMVNYLNSWKKYAAWRYGVDSNVVLMASDTATEEAKEAISTSGCSLIKNTFLVVKNEDKNMTLDDLPAAVERISSMRVMRGAFVCFNMDFYTNDRNATENNTILGAVLDAFIENHVDTLAYRSHDTGEIEDASRFAITTVSHVLSSKQKYRLYPTEQTDISMDKNVLNNMETEEDRFQYIAQRYYGNVTVDTKAKLPGFTGNEIRQLDKKGTFTDDKVLFLTFDDWGTEQSINELLYVLEKHNVKATFFIRTGYVDANPNLLRTIAVQGHQIASHTDNHIPLADSVNESGNLMASLTDAEALALRRDLVTSYQKLYKYTGDVVVNGKHSLSRMFRPPTLAVSKIGLTQVFDTGFSYSISGAYSTGDYEAASYEDMIGRLTRRSIGGGKYVTVHNGTVMVMHMQENAKYTAQALDTMIPYWQQQGYTFARIDDYLSE</sequence>